<feature type="domain" description="Response regulatory" evidence="6">
    <location>
        <begin position="2"/>
        <end position="119"/>
    </location>
</feature>
<dbReference type="SUPFAM" id="SSF46689">
    <property type="entry name" value="Homeodomain-like"/>
    <property type="match status" value="2"/>
</dbReference>
<dbReference type="AlphaFoldDB" id="W4VQI6"/>
<keyword evidence="4" id="KW-0597">Phosphoprotein</keyword>
<comment type="caution">
    <text evidence="7">The sequence shown here is derived from an EMBL/GenBank/DDBJ whole genome shotgun (WGS) entry which is preliminary data.</text>
</comment>
<evidence type="ECO:0000256" key="2">
    <source>
        <dbReference type="ARBA" id="ARBA00023125"/>
    </source>
</evidence>
<dbReference type="InterPro" id="IPR018060">
    <property type="entry name" value="HTH_AraC"/>
</dbReference>
<dbReference type="SUPFAM" id="SSF52172">
    <property type="entry name" value="CheY-like"/>
    <property type="match status" value="1"/>
</dbReference>
<evidence type="ECO:0000313" key="7">
    <source>
        <dbReference type="EMBL" id="GAE95148.1"/>
    </source>
</evidence>
<dbReference type="PROSITE" id="PS00041">
    <property type="entry name" value="HTH_ARAC_FAMILY_1"/>
    <property type="match status" value="1"/>
</dbReference>
<protein>
    <submittedName>
        <fullName evidence="7">Two-component response regulator</fullName>
    </submittedName>
</protein>
<gene>
    <name evidence="7" type="ORF">JCM21714_4359</name>
</gene>
<keyword evidence="2" id="KW-0238">DNA-binding</keyword>
<dbReference type="PROSITE" id="PS01124">
    <property type="entry name" value="HTH_ARAC_FAMILY_2"/>
    <property type="match status" value="1"/>
</dbReference>
<evidence type="ECO:0000256" key="4">
    <source>
        <dbReference type="PROSITE-ProRule" id="PRU00169"/>
    </source>
</evidence>
<keyword evidence="3" id="KW-0804">Transcription</keyword>
<keyword evidence="1" id="KW-0805">Transcription regulation</keyword>
<keyword evidence="8" id="KW-1185">Reference proteome</keyword>
<dbReference type="SMART" id="SM00448">
    <property type="entry name" value="REC"/>
    <property type="match status" value="1"/>
</dbReference>
<feature type="modified residue" description="4-aspartylphosphate" evidence="4">
    <location>
        <position position="54"/>
    </location>
</feature>
<evidence type="ECO:0000259" key="5">
    <source>
        <dbReference type="PROSITE" id="PS01124"/>
    </source>
</evidence>
<dbReference type="InterPro" id="IPR020449">
    <property type="entry name" value="Tscrpt_reg_AraC-type_HTH"/>
</dbReference>
<dbReference type="Pfam" id="PF00072">
    <property type="entry name" value="Response_reg"/>
    <property type="match status" value="1"/>
</dbReference>
<dbReference type="InterPro" id="IPR001789">
    <property type="entry name" value="Sig_transdc_resp-reg_receiver"/>
</dbReference>
<dbReference type="eggNOG" id="COG4753">
    <property type="taxonomic scope" value="Bacteria"/>
</dbReference>
<dbReference type="RefSeq" id="WP_035725917.1">
    <property type="nucleotide sequence ID" value="NZ_BAVS01000041.1"/>
</dbReference>
<dbReference type="SMART" id="SM00342">
    <property type="entry name" value="HTH_ARAC"/>
    <property type="match status" value="1"/>
</dbReference>
<dbReference type="PROSITE" id="PS50110">
    <property type="entry name" value="RESPONSE_REGULATORY"/>
    <property type="match status" value="1"/>
</dbReference>
<sequence>MRVIIAEDELLERKAMRKFLEENFSDLEVIAEAANGRKAVELAETLRPDMMLMDIKMPGLSGIEAMERIYQINPQIKFIMVTAYDSFDYAKKAMKLGVREYILKPSKKEETVRAILSVKKEIKQEQQTLANRQALFLTKLMQGEDAEALRRNLYPKMQSGFFFVMNQAVPLPSSYIQRDKVGFFVAEEKLDNAIVLKKMRALQLELGDVYLGVGHPYQRLSDLATSYYEARLALHHLVEAGGHKKYGFPPKVEESRDLDTLMQALKDGNEDRVWAEFDELADALDIEAYFKIKQIIEEKQCPFPNIAFEQLETREDWRDFLQMICLEIGNHFQSRNKIERAKQFIDEHYQEQVSLEDLSAYTDLSMNYLSNLFREETGQTFSDYVTSIRIEKAKELLQENETTLKEISSEIGYRDPNYFSRVFKKQEGISPKQYQNQILK</sequence>
<organism evidence="7 8">
    <name type="scientific">Gracilibacillus boraciitolerans JCM 21714</name>
    <dbReference type="NCBI Taxonomy" id="1298598"/>
    <lineage>
        <taxon>Bacteria</taxon>
        <taxon>Bacillati</taxon>
        <taxon>Bacillota</taxon>
        <taxon>Bacilli</taxon>
        <taxon>Bacillales</taxon>
        <taxon>Bacillaceae</taxon>
        <taxon>Gracilibacillus</taxon>
    </lineage>
</organism>
<name>W4VQI6_9BACI</name>
<reference evidence="7 8" key="1">
    <citation type="journal article" date="2014" name="Genome Announc.">
        <title>Draft Genome Sequence of the Boron-Tolerant and Moderately Halotolerant Bacterium Gracilibacillus boraciitolerans JCM 21714T.</title>
        <authorList>
            <person name="Ahmed I."/>
            <person name="Oshima K."/>
            <person name="Suda W."/>
            <person name="Kitamura K."/>
            <person name="Iida T."/>
            <person name="Ohmori Y."/>
            <person name="Fujiwara T."/>
            <person name="Hattori M."/>
            <person name="Ohkuma M."/>
        </authorList>
    </citation>
    <scope>NUCLEOTIDE SEQUENCE [LARGE SCALE GENOMIC DNA]</scope>
    <source>
        <strain evidence="7 8">JCM 21714</strain>
    </source>
</reference>
<dbReference type="InterPro" id="IPR041522">
    <property type="entry name" value="CdaR_GGDEF"/>
</dbReference>
<evidence type="ECO:0000256" key="1">
    <source>
        <dbReference type="ARBA" id="ARBA00023015"/>
    </source>
</evidence>
<dbReference type="InterPro" id="IPR011006">
    <property type="entry name" value="CheY-like_superfamily"/>
</dbReference>
<dbReference type="CDD" id="cd17536">
    <property type="entry name" value="REC_YesN-like"/>
    <property type="match status" value="1"/>
</dbReference>
<dbReference type="OrthoDB" id="9794370at2"/>
<dbReference type="Gene3D" id="1.10.10.60">
    <property type="entry name" value="Homeodomain-like"/>
    <property type="match status" value="2"/>
</dbReference>
<evidence type="ECO:0000313" key="8">
    <source>
        <dbReference type="Proteomes" id="UP000019102"/>
    </source>
</evidence>
<dbReference type="GO" id="GO:0043565">
    <property type="term" value="F:sequence-specific DNA binding"/>
    <property type="evidence" value="ECO:0007669"/>
    <property type="project" value="InterPro"/>
</dbReference>
<dbReference type="PANTHER" id="PTHR43280:SF2">
    <property type="entry name" value="HTH-TYPE TRANSCRIPTIONAL REGULATOR EXSA"/>
    <property type="match status" value="1"/>
</dbReference>
<dbReference type="Pfam" id="PF12833">
    <property type="entry name" value="HTH_18"/>
    <property type="match status" value="1"/>
</dbReference>
<dbReference type="EMBL" id="BAVS01000041">
    <property type="protein sequence ID" value="GAE95148.1"/>
    <property type="molecule type" value="Genomic_DNA"/>
</dbReference>
<dbReference type="eggNOG" id="COG2207">
    <property type="taxonomic scope" value="Bacteria"/>
</dbReference>
<dbReference type="Gene3D" id="3.40.50.2300">
    <property type="match status" value="1"/>
</dbReference>
<evidence type="ECO:0000256" key="3">
    <source>
        <dbReference type="ARBA" id="ARBA00023163"/>
    </source>
</evidence>
<dbReference type="GO" id="GO:0000160">
    <property type="term" value="P:phosphorelay signal transduction system"/>
    <property type="evidence" value="ECO:0007669"/>
    <property type="project" value="InterPro"/>
</dbReference>
<dbReference type="GO" id="GO:0003700">
    <property type="term" value="F:DNA-binding transcription factor activity"/>
    <property type="evidence" value="ECO:0007669"/>
    <property type="project" value="InterPro"/>
</dbReference>
<dbReference type="PANTHER" id="PTHR43280">
    <property type="entry name" value="ARAC-FAMILY TRANSCRIPTIONAL REGULATOR"/>
    <property type="match status" value="1"/>
</dbReference>
<dbReference type="InterPro" id="IPR009057">
    <property type="entry name" value="Homeodomain-like_sf"/>
</dbReference>
<dbReference type="Pfam" id="PF17853">
    <property type="entry name" value="GGDEF_2"/>
    <property type="match status" value="1"/>
</dbReference>
<evidence type="ECO:0000259" key="6">
    <source>
        <dbReference type="PROSITE" id="PS50110"/>
    </source>
</evidence>
<dbReference type="PRINTS" id="PR00032">
    <property type="entry name" value="HTHARAC"/>
</dbReference>
<feature type="domain" description="HTH araC/xylS-type" evidence="5">
    <location>
        <begin position="339"/>
        <end position="437"/>
    </location>
</feature>
<dbReference type="STRING" id="1298598.JCM21714_4359"/>
<proteinExistence type="predicted"/>
<dbReference type="InterPro" id="IPR018062">
    <property type="entry name" value="HTH_AraC-typ_CS"/>
</dbReference>
<accession>W4VQI6</accession>
<dbReference type="Proteomes" id="UP000019102">
    <property type="component" value="Unassembled WGS sequence"/>
</dbReference>